<evidence type="ECO:0000313" key="8">
    <source>
        <dbReference type="EMBL" id="CAD9684869.1"/>
    </source>
</evidence>
<dbReference type="InterPro" id="IPR033749">
    <property type="entry name" value="Polyprenyl_synt_CS"/>
</dbReference>
<proteinExistence type="inferred from homology"/>
<dbReference type="PANTHER" id="PTHR12001">
    <property type="entry name" value="GERANYLGERANYL PYROPHOSPHATE SYNTHASE"/>
    <property type="match status" value="1"/>
</dbReference>
<dbReference type="Gene3D" id="1.10.600.10">
    <property type="entry name" value="Farnesyl Diphosphate Synthase"/>
    <property type="match status" value="1"/>
</dbReference>
<dbReference type="GO" id="GO:0046872">
    <property type="term" value="F:metal ion binding"/>
    <property type="evidence" value="ECO:0007669"/>
    <property type="project" value="UniProtKB-KW"/>
</dbReference>
<keyword evidence="3 7" id="KW-0808">Transferase</keyword>
<sequence length="441" mass="48440">MIPCGRIVANSCRKQVRKHGRSLSSLQSRGCIGARHNALVGTQVGDQRRFLGGASLQEQLLMKSVNSVIVDLAVDEPTVWMPQPDFSDHDYLKRKVPIEAADLLDGVSQVDPFNLVQDEVVGLSENIKQLLGSDHPVLSTVARYFFEQDGGKKMRPTLVLLMSRAANAHESPAQENDKEMNSAVYASQIRLGEITEMIHTASLLHDDVIDVADTRRGVKSVNQMFGNKLAILAGDFLLARASICLARLRNVEVVEIMSTSIEHLVKGEVMQMKSDIKGPDAFEYYLRKNYYKTGSLIANSILAGTVLGGHSEEVQTIAFEYGEAIGHAFQLIDDALDFEGSIQSLGKPALADLKQGLATAPILFAQDDFPELRPMIERKFSHSEDVDRAATCVLSSGSIAQTRNMAMSYAEKAIRAVLKLKPSPERDALVHLALKVVNRTK</sequence>
<dbReference type="InterPro" id="IPR000092">
    <property type="entry name" value="Polyprenyl_synt"/>
</dbReference>
<dbReference type="GO" id="GO:0008299">
    <property type="term" value="P:isoprenoid biosynthetic process"/>
    <property type="evidence" value="ECO:0007669"/>
    <property type="project" value="UniProtKB-KW"/>
</dbReference>
<name>A0A7S2RZQ9_9STRA</name>
<evidence type="ECO:0000256" key="3">
    <source>
        <dbReference type="ARBA" id="ARBA00022679"/>
    </source>
</evidence>
<keyword evidence="5" id="KW-0460">Magnesium</keyword>
<organism evidence="8">
    <name type="scientific">Mucochytrium quahogii</name>
    <dbReference type="NCBI Taxonomy" id="96639"/>
    <lineage>
        <taxon>Eukaryota</taxon>
        <taxon>Sar</taxon>
        <taxon>Stramenopiles</taxon>
        <taxon>Bigyra</taxon>
        <taxon>Labyrinthulomycetes</taxon>
        <taxon>Thraustochytrida</taxon>
        <taxon>Thraustochytriidae</taxon>
        <taxon>Mucochytrium</taxon>
    </lineage>
</organism>
<dbReference type="GO" id="GO:1990234">
    <property type="term" value="C:transferase complex"/>
    <property type="evidence" value="ECO:0007669"/>
    <property type="project" value="TreeGrafter"/>
</dbReference>
<evidence type="ECO:0000256" key="1">
    <source>
        <dbReference type="ARBA" id="ARBA00001946"/>
    </source>
</evidence>
<comment type="cofactor">
    <cofactor evidence="1">
        <name>Mg(2+)</name>
        <dbReference type="ChEBI" id="CHEBI:18420"/>
    </cofactor>
</comment>
<keyword evidence="6" id="KW-0414">Isoprene biosynthesis</keyword>
<protein>
    <recommendedName>
        <fullName evidence="9">Solanesyl diphosphate synthase</fullName>
    </recommendedName>
</protein>
<accession>A0A7S2RZQ9</accession>
<evidence type="ECO:0000256" key="2">
    <source>
        <dbReference type="ARBA" id="ARBA00006706"/>
    </source>
</evidence>
<dbReference type="Pfam" id="PF00348">
    <property type="entry name" value="polyprenyl_synt"/>
    <property type="match status" value="1"/>
</dbReference>
<evidence type="ECO:0000256" key="4">
    <source>
        <dbReference type="ARBA" id="ARBA00022723"/>
    </source>
</evidence>
<evidence type="ECO:0000256" key="6">
    <source>
        <dbReference type="ARBA" id="ARBA00023229"/>
    </source>
</evidence>
<dbReference type="SUPFAM" id="SSF48576">
    <property type="entry name" value="Terpenoid synthases"/>
    <property type="match status" value="1"/>
</dbReference>
<keyword evidence="4" id="KW-0479">Metal-binding</keyword>
<dbReference type="AlphaFoldDB" id="A0A7S2RZQ9"/>
<comment type="similarity">
    <text evidence="2 7">Belongs to the FPP/GGPP synthase family.</text>
</comment>
<dbReference type="GO" id="GO:0004659">
    <property type="term" value="F:prenyltransferase activity"/>
    <property type="evidence" value="ECO:0007669"/>
    <property type="project" value="InterPro"/>
</dbReference>
<dbReference type="EMBL" id="HBHK01013680">
    <property type="protein sequence ID" value="CAD9684869.1"/>
    <property type="molecule type" value="Transcribed_RNA"/>
</dbReference>
<dbReference type="CDD" id="cd00685">
    <property type="entry name" value="Trans_IPPS_HT"/>
    <property type="match status" value="1"/>
</dbReference>
<dbReference type="InterPro" id="IPR008949">
    <property type="entry name" value="Isoprenoid_synthase_dom_sf"/>
</dbReference>
<reference evidence="8" key="1">
    <citation type="submission" date="2021-01" db="EMBL/GenBank/DDBJ databases">
        <authorList>
            <person name="Corre E."/>
            <person name="Pelletier E."/>
            <person name="Niang G."/>
            <person name="Scheremetjew M."/>
            <person name="Finn R."/>
            <person name="Kale V."/>
            <person name="Holt S."/>
            <person name="Cochrane G."/>
            <person name="Meng A."/>
            <person name="Brown T."/>
            <person name="Cohen L."/>
        </authorList>
    </citation>
    <scope>NUCLEOTIDE SEQUENCE</scope>
    <source>
        <strain evidence="8">NY070348D</strain>
    </source>
</reference>
<dbReference type="PROSITE" id="PS00723">
    <property type="entry name" value="POLYPRENYL_SYNTHASE_1"/>
    <property type="match status" value="1"/>
</dbReference>
<dbReference type="PANTHER" id="PTHR12001:SF69">
    <property type="entry name" value="ALL TRANS-POLYPRENYL-DIPHOSPHATE SYNTHASE PDSS1"/>
    <property type="match status" value="1"/>
</dbReference>
<dbReference type="SFLD" id="SFLDS00005">
    <property type="entry name" value="Isoprenoid_Synthase_Type_I"/>
    <property type="match status" value="1"/>
</dbReference>
<dbReference type="GO" id="GO:0006744">
    <property type="term" value="P:ubiquinone biosynthetic process"/>
    <property type="evidence" value="ECO:0007669"/>
    <property type="project" value="TreeGrafter"/>
</dbReference>
<gene>
    <name evidence="8" type="ORF">QSP1433_LOCUS8597</name>
</gene>
<evidence type="ECO:0008006" key="9">
    <source>
        <dbReference type="Google" id="ProtNLM"/>
    </source>
</evidence>
<evidence type="ECO:0000256" key="7">
    <source>
        <dbReference type="RuleBase" id="RU004466"/>
    </source>
</evidence>
<evidence type="ECO:0000256" key="5">
    <source>
        <dbReference type="ARBA" id="ARBA00022842"/>
    </source>
</evidence>